<keyword evidence="1" id="KW-1133">Transmembrane helix</keyword>
<proteinExistence type="predicted"/>
<dbReference type="EMBL" id="CP124550">
    <property type="protein sequence ID" value="WIO45968.1"/>
    <property type="molecule type" value="Genomic_DNA"/>
</dbReference>
<keyword evidence="1" id="KW-0812">Transmembrane</keyword>
<keyword evidence="1" id="KW-0472">Membrane</keyword>
<protein>
    <submittedName>
        <fullName evidence="2">Uncharacterized protein</fullName>
    </submittedName>
</protein>
<evidence type="ECO:0000313" key="3">
    <source>
        <dbReference type="Proteomes" id="UP001177295"/>
    </source>
</evidence>
<accession>A0ABY8WUA9</accession>
<reference evidence="2 3" key="1">
    <citation type="journal article" date="2023" name="Cell">
        <title>Genetic manipulation of Patescibacteria provides mechanistic insights into microbial dark matter and the epibiotic lifestyle.</title>
        <authorList>
            <person name="Wang Y."/>
            <person name="Gallagher L.A."/>
            <person name="Andrade P.A."/>
            <person name="Liu A."/>
            <person name="Humphreys I.R."/>
            <person name="Turkarslan S."/>
            <person name="Cutler K.J."/>
            <person name="Arrieta-Ortiz M.L."/>
            <person name="Li Y."/>
            <person name="Radey M.C."/>
            <person name="McLean J.S."/>
            <person name="Cong Q."/>
            <person name="Baker D."/>
            <person name="Baliga N.S."/>
            <person name="Peterson S.B."/>
            <person name="Mougous J.D."/>
        </authorList>
    </citation>
    <scope>NUCLEOTIDE SEQUENCE [LARGE SCALE GENOMIC DNA]</scope>
    <source>
        <strain evidence="2 3">ML1</strain>
    </source>
</reference>
<keyword evidence="3" id="KW-1185">Reference proteome</keyword>
<evidence type="ECO:0000256" key="1">
    <source>
        <dbReference type="SAM" id="Phobius"/>
    </source>
</evidence>
<feature type="transmembrane region" description="Helical" evidence="1">
    <location>
        <begin position="53"/>
        <end position="81"/>
    </location>
</feature>
<organism evidence="2 3">
    <name type="scientific">Candidatus Southlakia epibionticum</name>
    <dbReference type="NCBI Taxonomy" id="3043284"/>
    <lineage>
        <taxon>Bacteria</taxon>
        <taxon>Candidatus Saccharimonadota</taxon>
        <taxon>Candidatus Saccharimonadia</taxon>
        <taxon>Candidatus Saccharimonadales</taxon>
        <taxon>Candidatus Saccharimonadaceae</taxon>
        <taxon>Candidatus Southlakia</taxon>
    </lineage>
</organism>
<dbReference type="RefSeq" id="WP_376754331.1">
    <property type="nucleotide sequence ID" value="NZ_CP124550.1"/>
</dbReference>
<feature type="transmembrane region" description="Helical" evidence="1">
    <location>
        <begin position="93"/>
        <end position="113"/>
    </location>
</feature>
<evidence type="ECO:0000313" key="2">
    <source>
        <dbReference type="EMBL" id="WIO45968.1"/>
    </source>
</evidence>
<sequence length="125" mass="13391">MTQPTIAEPSNFSQEGEKINVTDTRYRAPFRRSETYEFAGTPVVRLTLTDAELFASTALFGAVGLMGLVELVSGQALALGFTSRQITRTRRTVSGVIGAGSLAIASVASFTLARRYAIIIANESD</sequence>
<gene>
    <name evidence="2" type="ORF">SEML1_0340</name>
</gene>
<name>A0ABY8WUA9_9BACT</name>
<dbReference type="Proteomes" id="UP001177295">
    <property type="component" value="Chromosome"/>
</dbReference>